<dbReference type="Proteomes" id="UP001305647">
    <property type="component" value="Unassembled WGS sequence"/>
</dbReference>
<feature type="region of interest" description="Disordered" evidence="1">
    <location>
        <begin position="103"/>
        <end position="126"/>
    </location>
</feature>
<dbReference type="InterPro" id="IPR025444">
    <property type="entry name" value="Monooxy_af470"/>
</dbReference>
<dbReference type="InterPro" id="IPR011008">
    <property type="entry name" value="Dimeric_a/b-barrel"/>
</dbReference>
<reference evidence="2" key="2">
    <citation type="submission" date="2023-05" db="EMBL/GenBank/DDBJ databases">
        <authorList>
            <consortium name="Lawrence Berkeley National Laboratory"/>
            <person name="Steindorff A."/>
            <person name="Hensen N."/>
            <person name="Bonometti L."/>
            <person name="Westerberg I."/>
            <person name="Brannstrom I.O."/>
            <person name="Guillou S."/>
            <person name="Cros-Aarteil S."/>
            <person name="Calhoun S."/>
            <person name="Haridas S."/>
            <person name="Kuo A."/>
            <person name="Mondo S."/>
            <person name="Pangilinan J."/>
            <person name="Riley R."/>
            <person name="Labutti K."/>
            <person name="Andreopoulos B."/>
            <person name="Lipzen A."/>
            <person name="Chen C."/>
            <person name="Yanf M."/>
            <person name="Daum C."/>
            <person name="Ng V."/>
            <person name="Clum A."/>
            <person name="Ohm R."/>
            <person name="Martin F."/>
            <person name="Silar P."/>
            <person name="Natvig D."/>
            <person name="Lalanne C."/>
            <person name="Gautier V."/>
            <person name="Ament-Velasquez S.L."/>
            <person name="Kruys A."/>
            <person name="Hutchinson M.I."/>
            <person name="Powell A.J."/>
            <person name="Barry K."/>
            <person name="Miller A.N."/>
            <person name="Grigoriev I.V."/>
            <person name="Debuchy R."/>
            <person name="Gladieux P."/>
            <person name="Thoren M.H."/>
            <person name="Johannesson H."/>
        </authorList>
    </citation>
    <scope>NUCLEOTIDE SEQUENCE</scope>
    <source>
        <strain evidence="2">CBS 757.83</strain>
    </source>
</reference>
<reference evidence="2" key="1">
    <citation type="journal article" date="2023" name="Mol. Phylogenet. Evol.">
        <title>Genome-scale phylogeny and comparative genomics of the fungal order Sordariales.</title>
        <authorList>
            <person name="Hensen N."/>
            <person name="Bonometti L."/>
            <person name="Westerberg I."/>
            <person name="Brannstrom I.O."/>
            <person name="Guillou S."/>
            <person name="Cros-Aarteil S."/>
            <person name="Calhoun S."/>
            <person name="Haridas S."/>
            <person name="Kuo A."/>
            <person name="Mondo S."/>
            <person name="Pangilinan J."/>
            <person name="Riley R."/>
            <person name="LaButti K."/>
            <person name="Andreopoulos B."/>
            <person name="Lipzen A."/>
            <person name="Chen C."/>
            <person name="Yan M."/>
            <person name="Daum C."/>
            <person name="Ng V."/>
            <person name="Clum A."/>
            <person name="Steindorff A."/>
            <person name="Ohm R.A."/>
            <person name="Martin F."/>
            <person name="Silar P."/>
            <person name="Natvig D.O."/>
            <person name="Lalanne C."/>
            <person name="Gautier V."/>
            <person name="Ament-Velasquez S.L."/>
            <person name="Kruys A."/>
            <person name="Hutchinson M.I."/>
            <person name="Powell A.J."/>
            <person name="Barry K."/>
            <person name="Miller A.N."/>
            <person name="Grigoriev I.V."/>
            <person name="Debuchy R."/>
            <person name="Gladieux P."/>
            <person name="Hiltunen Thoren M."/>
            <person name="Johannesson H."/>
        </authorList>
    </citation>
    <scope>NUCLEOTIDE SEQUENCE</scope>
    <source>
        <strain evidence="2">CBS 757.83</strain>
    </source>
</reference>
<dbReference type="SUPFAM" id="SSF54909">
    <property type="entry name" value="Dimeric alpha+beta barrel"/>
    <property type="match status" value="1"/>
</dbReference>
<accession>A0AAN6PYK0</accession>
<dbReference type="AlphaFoldDB" id="A0AAN6PYK0"/>
<evidence type="ECO:0008006" key="4">
    <source>
        <dbReference type="Google" id="ProtNLM"/>
    </source>
</evidence>
<organism evidence="2 3">
    <name type="scientific">Parathielavia hyrcaniae</name>
    <dbReference type="NCBI Taxonomy" id="113614"/>
    <lineage>
        <taxon>Eukaryota</taxon>
        <taxon>Fungi</taxon>
        <taxon>Dikarya</taxon>
        <taxon>Ascomycota</taxon>
        <taxon>Pezizomycotina</taxon>
        <taxon>Sordariomycetes</taxon>
        <taxon>Sordariomycetidae</taxon>
        <taxon>Sordariales</taxon>
        <taxon>Chaetomiaceae</taxon>
        <taxon>Parathielavia</taxon>
    </lineage>
</organism>
<dbReference type="Pfam" id="PF13826">
    <property type="entry name" value="Monooxy_af470-like"/>
    <property type="match status" value="1"/>
</dbReference>
<evidence type="ECO:0000256" key="1">
    <source>
        <dbReference type="SAM" id="MobiDB-lite"/>
    </source>
</evidence>
<sequence>MASANPRAIFPPTQKRRVSAGAGFSGLVKNSFTLPTLLLLGGLGQGLLSLILPPRYALLPLLFLLLRAAVLTAVDLSLGANHYLKKLGVIPGRTSAQLPAAKTYNPLASPSSKETPPPPTPFGTKPSETPTVVFHLGIRFNHPLGPLCPSGSEVGAHFQASHSDLLQHAREHGCLGATTWHGGDAARNNTLLYIYYFRDAAGLHRFAHSPVHRRAWDWFNKTVLGERKHGHIGIFHEVFCAPAGGYESIYINMPPELMGAGYAGVENEATERRSGCGLWWMRPGRCGGVRCRGWGGGRRRVRWLGRGDTTSEAPLVPKVSEVGTVGSHMR</sequence>
<evidence type="ECO:0000313" key="3">
    <source>
        <dbReference type="Proteomes" id="UP001305647"/>
    </source>
</evidence>
<gene>
    <name evidence="2" type="ORF">N658DRAFT_478426</name>
</gene>
<evidence type="ECO:0000313" key="2">
    <source>
        <dbReference type="EMBL" id="KAK4097741.1"/>
    </source>
</evidence>
<keyword evidence="3" id="KW-1185">Reference proteome</keyword>
<proteinExistence type="predicted"/>
<name>A0AAN6PYK0_9PEZI</name>
<protein>
    <recommendedName>
        <fullName evidence="4">Monooxygenase</fullName>
    </recommendedName>
</protein>
<comment type="caution">
    <text evidence="2">The sequence shown here is derived from an EMBL/GenBank/DDBJ whole genome shotgun (WGS) entry which is preliminary data.</text>
</comment>
<dbReference type="EMBL" id="MU863669">
    <property type="protein sequence ID" value="KAK4097741.1"/>
    <property type="molecule type" value="Genomic_DNA"/>
</dbReference>